<dbReference type="KEGG" id="gaz:Pan241w_27850"/>
<sequence>MAGKRLKLEAKEDFVKRLCQASPLDAIEELIWNSFDENAKEVEVSFKLNQLDGIEEINIEDNGHSLSYLDAAEKFTNLGQSDKVNRRRSTGEHLHGRRGEGRHKALSIGEQVTWRFTYYKGKTLYVYEIIGTSNRSDPFYLCEEKKAPPGSFCGCLVTINKINKRLGSLLESKTCNDLAARFAQFLLSYPDFELKYNNRIINPQNMILDQRKIRKYRVDYEGERYDVSISMVEWKSSTFRKEAFLCRETGIPLHKLSDTFLGSSNSGTAFIKSSLFEILDEENNLQTIENTTNDHRKEVMDSVRRKIKSHYRKQKQLKDSETINSLKIEGSYPYTKDAQSSIGKVEQHAFDMCAISINRHLPNFSDGMDAQGRTFLLRMIKETLTQDPSAVGKVMRELFKLREEDIELFADLLEDTPLSKIVHTIHLITQRLEFLKTFKAVTSLDIFEKTIYERTQLQKLISPNTWIFGEEYSLGTDDEDIRSILLKHIDILGRQHLDTEISDQDIKKIIKEYNQNRKNKETSLKRVPDFMIWKKFKERRADEYEFLVIEIKRPGVSLDTRELNQIEDYARAVSSTSLVDQDKTKWVFVVVSDSLADAAIERAHQQNMPPYTISQPSHGKYEVRAFPWSAIIQSAEGRHEFLKDRLSHNIRIETALERSQKKYQGLIPRLKKKKVG</sequence>
<dbReference type="AlphaFoldDB" id="A0A517RFQ3"/>
<name>A0A517RFQ3_9PLAN</name>
<dbReference type="Pfam" id="PF13589">
    <property type="entry name" value="HATPase_c_3"/>
    <property type="match status" value="1"/>
</dbReference>
<dbReference type="Proteomes" id="UP000317171">
    <property type="component" value="Chromosome"/>
</dbReference>
<accession>A0A517RFQ3</accession>
<protein>
    <recommendedName>
        <fullName evidence="3">Type I restriction enzyme R protein N-terminal domain-containing protein</fullName>
    </recommendedName>
</protein>
<organism evidence="1 2">
    <name type="scientific">Gimesia alba</name>
    <dbReference type="NCBI Taxonomy" id="2527973"/>
    <lineage>
        <taxon>Bacteria</taxon>
        <taxon>Pseudomonadati</taxon>
        <taxon>Planctomycetota</taxon>
        <taxon>Planctomycetia</taxon>
        <taxon>Planctomycetales</taxon>
        <taxon>Planctomycetaceae</taxon>
        <taxon>Gimesia</taxon>
    </lineage>
</organism>
<evidence type="ECO:0000313" key="1">
    <source>
        <dbReference type="EMBL" id="QDT42697.1"/>
    </source>
</evidence>
<gene>
    <name evidence="1" type="ORF">Pan241w_27850</name>
</gene>
<dbReference type="SUPFAM" id="SSF55874">
    <property type="entry name" value="ATPase domain of HSP90 chaperone/DNA topoisomerase II/histidine kinase"/>
    <property type="match status" value="1"/>
</dbReference>
<reference evidence="1 2" key="1">
    <citation type="submission" date="2019-02" db="EMBL/GenBank/DDBJ databases">
        <title>Deep-cultivation of Planctomycetes and their phenomic and genomic characterization uncovers novel biology.</title>
        <authorList>
            <person name="Wiegand S."/>
            <person name="Jogler M."/>
            <person name="Boedeker C."/>
            <person name="Pinto D."/>
            <person name="Vollmers J."/>
            <person name="Rivas-Marin E."/>
            <person name="Kohn T."/>
            <person name="Peeters S.H."/>
            <person name="Heuer A."/>
            <person name="Rast P."/>
            <person name="Oberbeckmann S."/>
            <person name="Bunk B."/>
            <person name="Jeske O."/>
            <person name="Meyerdierks A."/>
            <person name="Storesund J.E."/>
            <person name="Kallscheuer N."/>
            <person name="Luecker S."/>
            <person name="Lage O.M."/>
            <person name="Pohl T."/>
            <person name="Merkel B.J."/>
            <person name="Hornburger P."/>
            <person name="Mueller R.-W."/>
            <person name="Bruemmer F."/>
            <person name="Labrenz M."/>
            <person name="Spormann A.M."/>
            <person name="Op den Camp H."/>
            <person name="Overmann J."/>
            <person name="Amann R."/>
            <person name="Jetten M.S.M."/>
            <person name="Mascher T."/>
            <person name="Medema M.H."/>
            <person name="Devos D.P."/>
            <person name="Kaster A.-K."/>
            <person name="Ovreas L."/>
            <person name="Rohde M."/>
            <person name="Galperin M.Y."/>
            <person name="Jogler C."/>
        </authorList>
    </citation>
    <scope>NUCLEOTIDE SEQUENCE [LARGE SCALE GENOMIC DNA]</scope>
    <source>
        <strain evidence="1 2">Pan241w</strain>
    </source>
</reference>
<keyword evidence="2" id="KW-1185">Reference proteome</keyword>
<dbReference type="RefSeq" id="WP_145216356.1">
    <property type="nucleotide sequence ID" value="NZ_CP036269.1"/>
</dbReference>
<evidence type="ECO:0008006" key="3">
    <source>
        <dbReference type="Google" id="ProtNLM"/>
    </source>
</evidence>
<evidence type="ECO:0000313" key="2">
    <source>
        <dbReference type="Proteomes" id="UP000317171"/>
    </source>
</evidence>
<dbReference type="EMBL" id="CP036269">
    <property type="protein sequence ID" value="QDT42697.1"/>
    <property type="molecule type" value="Genomic_DNA"/>
</dbReference>
<dbReference type="InterPro" id="IPR036890">
    <property type="entry name" value="HATPase_C_sf"/>
</dbReference>
<dbReference type="Gene3D" id="3.30.565.10">
    <property type="entry name" value="Histidine kinase-like ATPase, C-terminal domain"/>
    <property type="match status" value="1"/>
</dbReference>
<proteinExistence type="predicted"/>
<dbReference type="OrthoDB" id="8765545at2"/>